<keyword evidence="9 11" id="KW-0326">Glycosidase</keyword>
<accession>A0A428Q5N8</accession>
<dbReference type="STRING" id="1325734.A0A428Q5N8"/>
<evidence type="ECO:0000256" key="3">
    <source>
        <dbReference type="ARBA" id="ARBA00005336"/>
    </source>
</evidence>
<dbReference type="Gene3D" id="2.60.40.10">
    <property type="entry name" value="Immunoglobulins"/>
    <property type="match status" value="1"/>
</dbReference>
<evidence type="ECO:0000313" key="15">
    <source>
        <dbReference type="Proteomes" id="UP000288168"/>
    </source>
</evidence>
<dbReference type="InterPro" id="IPR017850">
    <property type="entry name" value="Alkaline_phosphatase_core_sf"/>
</dbReference>
<proteinExistence type="inferred from homology"/>
<dbReference type="Gene3D" id="3.40.50.1700">
    <property type="entry name" value="Glycoside hydrolase family 3 C-terminal domain"/>
    <property type="match status" value="1"/>
</dbReference>
<dbReference type="Proteomes" id="UP000288168">
    <property type="component" value="Unassembled WGS sequence"/>
</dbReference>
<evidence type="ECO:0000256" key="1">
    <source>
        <dbReference type="ARBA" id="ARBA00000448"/>
    </source>
</evidence>
<dbReference type="Pfam" id="PF01915">
    <property type="entry name" value="Glyco_hydro_3_C"/>
    <property type="match status" value="1"/>
</dbReference>
<evidence type="ECO:0000256" key="5">
    <source>
        <dbReference type="ARBA" id="ARBA00012744"/>
    </source>
</evidence>
<evidence type="ECO:0000256" key="7">
    <source>
        <dbReference type="ARBA" id="ARBA00023180"/>
    </source>
</evidence>
<protein>
    <recommendedName>
        <fullName evidence="5 11">beta-glucosidase</fullName>
        <ecNumber evidence="5 11">3.2.1.21</ecNumber>
    </recommendedName>
</protein>
<sequence length="1234" mass="137809">MATDSASSGNGRPNVIFIMADDHASKSISCYGAGINNTPNIDRLAKEGMVFNHCYVTNSICTPSRAAILCGTYNHVNGVMTLDDHQINKHLPNVAKHLRTGGYQTGMVGKWHMGEEIDNQPTGFDYWSVLPGQGEYWDPEFIESDGVHVNPGYVTDIITDKSLDFIKSRDKKKPFFLMCHHKAPHRSWECDDKHKDLYKDPVRLPDTFTDDYKNRARAAKIAKMRVAEDLTYQDPGLVQPDGGRRVGERVQQEKGASERKIPAPTSEEDIKALKLIDKEDGTVFRFQNAGELAEFKFQRYMQRYLRTIQSIDDSVGQLLDYMDKDEPELAKNTIVIYTSDQGFFLGEHGWFDKRFMYEESFQMPFLIRYPQEITAGSVCNDIICNVDFATTWLDYANLPVPSYMQGKSFRALLQGKTPPDWPQAAYHRYWMHNDIIHNAYAHYGIRDQRYKLIYWYNEALGIKGARPGDEEYKEWELFDCEKDPLELFNVYHEDEYKDVVKDMTALLEKKMVEIGDEPRDLKPHHGLKPQSSVDLLIDEENFEKRYPLQHGTIGFGPMFNWILDALPLVNEVREREIKDSRLHIPFITVTDSVNGLFISGGTVFPSNLAMSSTFNFPLFKNITAAIRDEQLSIGVNWVLSPPLDIAWEPRYGRIGELYGEDSYLTGEFGHPYVQIMQDKDKDGNIKVVCTIKHFVYGESRGGVNTASQYGGINHLFNDQLRPYIRALEADPAALMVSYASVDLIPMSMNEYIIQDILRGKLGFHGVIMSDAGSISSMYTQSRVATSYTDAGLQALKAGLQMELSPGNPAVFPNIINSTKDKQIAKLIDEAALNLLEIKFATGLFDNDVPDVETANKTLRQAAHLELAREACREGIVLLKNDGILPQTPKKVALLGPLGDLLNFGSYAAINASNPKWGESLHASLKSALGEKNVKFVPAVDLLETTDDSGIADAVAAAKEVGFAVLMLGSLSAPMEDPLFKKRTDGEFFAHADLGLPGLQQQLLDAVLDAKVPTVLILTGGQPFVLNNSTLCSNAIIHSLLGGEFTNSALVEVITGKVNPSGKLTVSMPQLDGAVPAFYDYLPSDDAGGSQDRLGFHSAYQWPVLQKASPMPFGFGLSYTTFDISTPTAEYKKGEVHIRVTVKNTGKVAGKEVVQVYHRPNTSVGLEFPVRRLVRFDKVDLEAGESRDVEFSIPNKELGYYVNAKLVIREGMYNFWAGSSSRVEDLKGVNVTVTL</sequence>
<comment type="caution">
    <text evidence="14">The sequence shown here is derived from an EMBL/GenBank/DDBJ whole genome shotgun (WGS) entry which is preliminary data.</text>
</comment>
<evidence type="ECO:0000256" key="11">
    <source>
        <dbReference type="RuleBase" id="RU361161"/>
    </source>
</evidence>
<dbReference type="GO" id="GO:0008422">
    <property type="term" value="F:beta-glucosidase activity"/>
    <property type="evidence" value="ECO:0007669"/>
    <property type="project" value="UniProtKB-EC"/>
</dbReference>
<dbReference type="Gene3D" id="3.20.20.300">
    <property type="entry name" value="Glycoside hydrolase, family 3, N-terminal domain"/>
    <property type="match status" value="1"/>
</dbReference>
<evidence type="ECO:0000313" key="14">
    <source>
        <dbReference type="EMBL" id="RSL60613.1"/>
    </source>
</evidence>
<evidence type="ECO:0000256" key="8">
    <source>
        <dbReference type="ARBA" id="ARBA00023277"/>
    </source>
</evidence>
<dbReference type="InterPro" id="IPR013783">
    <property type="entry name" value="Ig-like_fold"/>
</dbReference>
<dbReference type="Pfam" id="PF14310">
    <property type="entry name" value="Fn3-like"/>
    <property type="match status" value="1"/>
</dbReference>
<keyword evidence="15" id="KW-1185">Reference proteome</keyword>
<evidence type="ECO:0000256" key="4">
    <source>
        <dbReference type="ARBA" id="ARBA00008779"/>
    </source>
</evidence>
<dbReference type="SUPFAM" id="SSF51445">
    <property type="entry name" value="(Trans)glycosidases"/>
    <property type="match status" value="1"/>
</dbReference>
<evidence type="ECO:0000256" key="6">
    <source>
        <dbReference type="ARBA" id="ARBA00022801"/>
    </source>
</evidence>
<dbReference type="InterPro" id="IPR050288">
    <property type="entry name" value="Cellulose_deg_GH3"/>
</dbReference>
<dbReference type="InterPro" id="IPR000917">
    <property type="entry name" value="Sulfatase_N"/>
</dbReference>
<dbReference type="PROSITE" id="PS00149">
    <property type="entry name" value="SULFATASE_2"/>
    <property type="match status" value="1"/>
</dbReference>
<feature type="compositionally biased region" description="Basic and acidic residues" evidence="12">
    <location>
        <begin position="242"/>
        <end position="261"/>
    </location>
</feature>
<dbReference type="InterPro" id="IPR026891">
    <property type="entry name" value="Fn3-like"/>
</dbReference>
<dbReference type="PRINTS" id="PR00133">
    <property type="entry name" value="GLHYDRLASE3"/>
</dbReference>
<evidence type="ECO:0000256" key="2">
    <source>
        <dbReference type="ARBA" id="ARBA00004987"/>
    </source>
</evidence>
<name>A0A428Q5N8_9HYPO</name>
<feature type="region of interest" description="Disordered" evidence="12">
    <location>
        <begin position="233"/>
        <end position="263"/>
    </location>
</feature>
<comment type="similarity">
    <text evidence="3 11">Belongs to the glycosyl hydrolase 3 family.</text>
</comment>
<dbReference type="Pfam" id="PF00884">
    <property type="entry name" value="Sulfatase"/>
    <property type="match status" value="1"/>
</dbReference>
<reference evidence="14 15" key="1">
    <citation type="submission" date="2017-06" db="EMBL/GenBank/DDBJ databases">
        <title>Comparative genomic analysis of Ambrosia Fusariam Clade fungi.</title>
        <authorList>
            <person name="Stajich J.E."/>
            <person name="Carrillo J."/>
            <person name="Kijimoto T."/>
            <person name="Eskalen A."/>
            <person name="O'Donnell K."/>
            <person name="Kasson M."/>
        </authorList>
    </citation>
    <scope>NUCLEOTIDE SEQUENCE [LARGE SCALE GENOMIC DNA]</scope>
    <source>
        <strain evidence="14 15">NRRL62584</strain>
    </source>
</reference>
<evidence type="ECO:0000256" key="10">
    <source>
        <dbReference type="ARBA" id="ARBA00023326"/>
    </source>
</evidence>
<comment type="pathway">
    <text evidence="2 11">Glycan metabolism; cellulose degradation.</text>
</comment>
<dbReference type="InterPro" id="IPR036881">
    <property type="entry name" value="Glyco_hydro_3_C_sf"/>
</dbReference>
<dbReference type="Gene3D" id="3.40.720.10">
    <property type="entry name" value="Alkaline Phosphatase, subunit A"/>
    <property type="match status" value="2"/>
</dbReference>
<dbReference type="EMBL" id="NKCI01000057">
    <property type="protein sequence ID" value="RSL60613.1"/>
    <property type="molecule type" value="Genomic_DNA"/>
</dbReference>
<keyword evidence="10 11" id="KW-0624">Polysaccharide degradation</keyword>
<dbReference type="PANTHER" id="PTHR42715:SF10">
    <property type="entry name" value="BETA-GLUCOSIDASE"/>
    <property type="match status" value="1"/>
</dbReference>
<evidence type="ECO:0000256" key="12">
    <source>
        <dbReference type="SAM" id="MobiDB-lite"/>
    </source>
</evidence>
<dbReference type="UniPathway" id="UPA00696"/>
<dbReference type="InterPro" id="IPR002772">
    <property type="entry name" value="Glyco_hydro_3_C"/>
</dbReference>
<comment type="catalytic activity">
    <reaction evidence="1 11">
        <text>Hydrolysis of terminal, non-reducing beta-D-glucosyl residues with release of beta-D-glucose.</text>
        <dbReference type="EC" id="3.2.1.21"/>
    </reaction>
</comment>
<dbReference type="CDD" id="cd16031">
    <property type="entry name" value="G6S_like"/>
    <property type="match status" value="1"/>
</dbReference>
<dbReference type="OrthoDB" id="2123594at2759"/>
<dbReference type="AlphaFoldDB" id="A0A428Q5N8"/>
<dbReference type="PROSITE" id="PS00775">
    <property type="entry name" value="GLYCOSYL_HYDROL_F3"/>
    <property type="match status" value="1"/>
</dbReference>
<dbReference type="PANTHER" id="PTHR42715">
    <property type="entry name" value="BETA-GLUCOSIDASE"/>
    <property type="match status" value="1"/>
</dbReference>
<keyword evidence="7" id="KW-0325">Glycoprotein</keyword>
<keyword evidence="6 11" id="KW-0378">Hydrolase</keyword>
<feature type="domain" description="Fibronectin type III-like" evidence="13">
    <location>
        <begin position="1151"/>
        <end position="1220"/>
    </location>
</feature>
<keyword evidence="8 11" id="KW-0119">Carbohydrate metabolism</keyword>
<dbReference type="SMART" id="SM01217">
    <property type="entry name" value="Fn3_like"/>
    <property type="match status" value="1"/>
</dbReference>
<evidence type="ECO:0000256" key="9">
    <source>
        <dbReference type="ARBA" id="ARBA00023295"/>
    </source>
</evidence>
<gene>
    <name evidence="14" type="ORF">CEP54_006676</name>
</gene>
<dbReference type="InterPro" id="IPR001764">
    <property type="entry name" value="Glyco_hydro_3_N"/>
</dbReference>
<comment type="similarity">
    <text evidence="4">Belongs to the sulfatase family.</text>
</comment>
<dbReference type="SUPFAM" id="SSF53649">
    <property type="entry name" value="Alkaline phosphatase-like"/>
    <property type="match status" value="1"/>
</dbReference>
<dbReference type="InterPro" id="IPR024607">
    <property type="entry name" value="Sulfatase_CS"/>
</dbReference>
<dbReference type="SUPFAM" id="SSF52279">
    <property type="entry name" value="Beta-D-glucan exohydrolase, C-terminal domain"/>
    <property type="match status" value="1"/>
</dbReference>
<dbReference type="EC" id="3.2.1.21" evidence="5 11"/>
<dbReference type="InterPro" id="IPR017853">
    <property type="entry name" value="GH"/>
</dbReference>
<organism evidence="14 15">
    <name type="scientific">Fusarium duplospermum</name>
    <dbReference type="NCBI Taxonomy" id="1325734"/>
    <lineage>
        <taxon>Eukaryota</taxon>
        <taxon>Fungi</taxon>
        <taxon>Dikarya</taxon>
        <taxon>Ascomycota</taxon>
        <taxon>Pezizomycotina</taxon>
        <taxon>Sordariomycetes</taxon>
        <taxon>Hypocreomycetidae</taxon>
        <taxon>Hypocreales</taxon>
        <taxon>Nectriaceae</taxon>
        <taxon>Fusarium</taxon>
        <taxon>Fusarium solani species complex</taxon>
    </lineage>
</organism>
<dbReference type="GO" id="GO:0030245">
    <property type="term" value="P:cellulose catabolic process"/>
    <property type="evidence" value="ECO:0007669"/>
    <property type="project" value="UniProtKB-UniPathway"/>
</dbReference>
<dbReference type="InterPro" id="IPR019800">
    <property type="entry name" value="Glyco_hydro_3_AS"/>
</dbReference>
<evidence type="ECO:0000259" key="13">
    <source>
        <dbReference type="SMART" id="SM01217"/>
    </source>
</evidence>
<dbReference type="Pfam" id="PF00933">
    <property type="entry name" value="Glyco_hydro_3"/>
    <property type="match status" value="1"/>
</dbReference>
<dbReference type="InterPro" id="IPR036962">
    <property type="entry name" value="Glyco_hydro_3_N_sf"/>
</dbReference>